<evidence type="ECO:0000313" key="2">
    <source>
        <dbReference type="EMBL" id="SDF16762.1"/>
    </source>
</evidence>
<feature type="transmembrane region" description="Helical" evidence="1">
    <location>
        <begin position="185"/>
        <end position="206"/>
    </location>
</feature>
<organism evidence="2 3">
    <name type="scientific">Thermoanaerobacter thermohydrosulfuricus</name>
    <name type="common">Clostridium thermohydrosulfuricum</name>
    <dbReference type="NCBI Taxonomy" id="1516"/>
    <lineage>
        <taxon>Bacteria</taxon>
        <taxon>Bacillati</taxon>
        <taxon>Bacillota</taxon>
        <taxon>Clostridia</taxon>
        <taxon>Thermoanaerobacterales</taxon>
        <taxon>Thermoanaerobacteraceae</taxon>
        <taxon>Thermoanaerobacter</taxon>
    </lineage>
</organism>
<keyword evidence="1" id="KW-0472">Membrane</keyword>
<keyword evidence="1" id="KW-1133">Transmembrane helix</keyword>
<evidence type="ECO:0000256" key="1">
    <source>
        <dbReference type="SAM" id="Phobius"/>
    </source>
</evidence>
<sequence length="207" mass="24173">MESLRSFAMKIQKRNLLIFNDSVYFFLIGIVISLIVVYFSVRFISNYIVNTMKDAAYKSLAVVEDYTNPEIISKHINNTETKTFTLLPLSNEYWIGQGFIEGTLYYIFRVKEETSKQGYIIAPVTNSKLIYNGKNTVEVVKQDITLNYKSKVDGQIKKQNIEEYHYVFYLSDTKIKDYGVIKERISYNSAAVSFPMFIPFWFPLFVK</sequence>
<keyword evidence="1" id="KW-0812">Transmembrane</keyword>
<evidence type="ECO:0000313" key="3">
    <source>
        <dbReference type="Proteomes" id="UP000183404"/>
    </source>
</evidence>
<reference evidence="2 3" key="1">
    <citation type="submission" date="2016-10" db="EMBL/GenBank/DDBJ databases">
        <authorList>
            <person name="de Groot N.N."/>
        </authorList>
    </citation>
    <scope>NUCLEOTIDE SEQUENCE [LARGE SCALE GENOMIC DNA]</scope>
    <source>
        <strain evidence="2 3">DSM 569</strain>
    </source>
</reference>
<name>A0A1G7IVL3_THETY</name>
<dbReference type="AlphaFoldDB" id="A0A1G7IVL3"/>
<gene>
    <name evidence="2" type="ORF">SAMN04244560_00344</name>
</gene>
<accession>A0A1G7IVL3</accession>
<dbReference type="EMBL" id="FNBS01000005">
    <property type="protein sequence ID" value="SDF16762.1"/>
    <property type="molecule type" value="Genomic_DNA"/>
</dbReference>
<feature type="transmembrane region" description="Helical" evidence="1">
    <location>
        <begin position="23"/>
        <end position="44"/>
    </location>
</feature>
<proteinExistence type="predicted"/>
<dbReference type="Proteomes" id="UP000183404">
    <property type="component" value="Unassembled WGS sequence"/>
</dbReference>
<protein>
    <submittedName>
        <fullName evidence="2">Uncharacterized protein</fullName>
    </submittedName>
</protein>